<dbReference type="InterPro" id="IPR039426">
    <property type="entry name" value="TonB-dep_rcpt-like"/>
</dbReference>
<dbReference type="InterPro" id="IPR036942">
    <property type="entry name" value="Beta-barrel_TonB_sf"/>
</dbReference>
<dbReference type="Gene3D" id="2.40.170.20">
    <property type="entry name" value="TonB-dependent receptor, beta-barrel domain"/>
    <property type="match status" value="1"/>
</dbReference>
<keyword evidence="7 10" id="KW-0472">Membrane</keyword>
<feature type="domain" description="TonB-dependent receptor plug" evidence="13">
    <location>
        <begin position="39"/>
        <end position="145"/>
    </location>
</feature>
<dbReference type="PANTHER" id="PTHR30069">
    <property type="entry name" value="TONB-DEPENDENT OUTER MEMBRANE RECEPTOR"/>
    <property type="match status" value="1"/>
</dbReference>
<dbReference type="InterPro" id="IPR037066">
    <property type="entry name" value="Plug_dom_sf"/>
</dbReference>
<dbReference type="GO" id="GO:0009279">
    <property type="term" value="C:cell outer membrane"/>
    <property type="evidence" value="ECO:0007669"/>
    <property type="project" value="UniProtKB-SubCell"/>
</dbReference>
<evidence type="ECO:0000256" key="3">
    <source>
        <dbReference type="ARBA" id="ARBA00022452"/>
    </source>
</evidence>
<evidence type="ECO:0000256" key="9">
    <source>
        <dbReference type="ARBA" id="ARBA00023237"/>
    </source>
</evidence>
<evidence type="ECO:0000259" key="12">
    <source>
        <dbReference type="Pfam" id="PF00593"/>
    </source>
</evidence>
<evidence type="ECO:0000256" key="8">
    <source>
        <dbReference type="ARBA" id="ARBA00023170"/>
    </source>
</evidence>
<evidence type="ECO:0000256" key="1">
    <source>
        <dbReference type="ARBA" id="ARBA00004571"/>
    </source>
</evidence>
<dbReference type="Pfam" id="PF07715">
    <property type="entry name" value="Plug"/>
    <property type="match status" value="1"/>
</dbReference>
<keyword evidence="2 10" id="KW-0813">Transport</keyword>
<dbReference type="NCBIfam" id="TIGR04057">
    <property type="entry name" value="SusC_RagA_signa"/>
    <property type="match status" value="1"/>
</dbReference>
<dbReference type="GO" id="GO:0015344">
    <property type="term" value="F:siderophore uptake transmembrane transporter activity"/>
    <property type="evidence" value="ECO:0007669"/>
    <property type="project" value="TreeGrafter"/>
</dbReference>
<evidence type="ECO:0000256" key="7">
    <source>
        <dbReference type="ARBA" id="ARBA00023136"/>
    </source>
</evidence>
<evidence type="ECO:0000256" key="5">
    <source>
        <dbReference type="ARBA" id="ARBA00022729"/>
    </source>
</evidence>
<evidence type="ECO:0000259" key="13">
    <source>
        <dbReference type="Pfam" id="PF07715"/>
    </source>
</evidence>
<evidence type="ECO:0000313" key="15">
    <source>
        <dbReference type="Proteomes" id="UP000886740"/>
    </source>
</evidence>
<dbReference type="EMBL" id="DXEL01000040">
    <property type="protein sequence ID" value="HIX74432.1"/>
    <property type="molecule type" value="Genomic_DNA"/>
</dbReference>
<accession>A0A9D1X7Q0</accession>
<dbReference type="Pfam" id="PF00593">
    <property type="entry name" value="TonB_dep_Rec_b-barrel"/>
    <property type="match status" value="1"/>
</dbReference>
<comment type="subcellular location">
    <subcellularLocation>
        <location evidence="1 10">Cell outer membrane</location>
        <topology evidence="1 10">Multi-pass membrane protein</topology>
    </subcellularLocation>
</comment>
<keyword evidence="5" id="KW-0732">Signal</keyword>
<dbReference type="PANTHER" id="PTHR30069:SF29">
    <property type="entry name" value="HEMOGLOBIN AND HEMOGLOBIN-HAPTOGLOBIN-BINDING PROTEIN 1-RELATED"/>
    <property type="match status" value="1"/>
</dbReference>
<keyword evidence="3 10" id="KW-1134">Transmembrane beta strand</keyword>
<evidence type="ECO:0000313" key="14">
    <source>
        <dbReference type="EMBL" id="HIX74432.1"/>
    </source>
</evidence>
<dbReference type="Gene3D" id="2.170.130.10">
    <property type="entry name" value="TonB-dependent receptor, plug domain"/>
    <property type="match status" value="1"/>
</dbReference>
<dbReference type="Proteomes" id="UP000886740">
    <property type="component" value="Unassembled WGS sequence"/>
</dbReference>
<evidence type="ECO:0000256" key="2">
    <source>
        <dbReference type="ARBA" id="ARBA00022448"/>
    </source>
</evidence>
<keyword evidence="9 10" id="KW-0998">Cell outer membrane</keyword>
<sequence length="901" mass="99421">MTFVSLGLGQEAFAQNDLGEILPADSVIRIGYAEGNVVNLSGSVERVTERSMNKEQLTNPLEAIQGRVAGLAIKKGNNGTAALESVRLRGTTSLTSGNDPLIIVDGVIGDLSMLTSVYPTDIESFTILKDASETAQYGSRGASGVINIVTKKGVAGRTRLSYNGSFGVTHAYRHLEMLSGAEFRTTAQKEGLPIVDKGYDTDFLGAIEQTGIQQNHNIVLYGGSDRSNYRVSVGLLNREGSVQNERMRLFTSNMNLSQVLVEDMIDCELGLFGSVRRERTLFDSQKTFYSAAAFNPTFPDHRNADGAWDQLTTASQITNPLAWMEVDNQNSVSYFSAHASTNAHLAEGLKLVLFGSYTYTQTEDDQYLPTTVWAYGQAYRGSRRMESFLGHLMLTYQKRLGSHFLDLLALGEVSKEIHSGFWTTVTNFTSDDLGYHNLQGGALRPWEGTGSFHEDPRLVSFLARANYSFDDRYILTLNARADASSKFGVNHKWGFFPSASLAWNMAREGFLREVDWLDHLKWRLGYGLAGNQSGIDSYTTMALLRPNGVAPVGNSPLVTFETLRNVNPDLKWEVKRTVNAGVDASLWGGRLLLSVNYYNSLTKDMLYQYHVSVPPFTYNTLLANIGSMRNSGTEIAFGITPIRTKDLELNINANVTYQKNKLLSLSGMYDGHPISAAEYTMISSLNGAGFHGGHNDVVYQIVGQPLGVFYLPKCEGLVEDGEGGYTYKIADLNGGGVNIEDGEDRYVAGQAMPKVILGSNISLRYKDFDLSLQINGAFGHKIYNATSLTYMNMNNLPDYNVMKEAPKRMIKDQTATDYWLERGDYVNFDYLTLGWAVPVKNIGLFKDIRLAFTISNLGTITGYSGLTPLVNSMLVDSTLGVDDKRTYPLTRTYSVSLSLNL</sequence>
<keyword evidence="8" id="KW-0675">Receptor</keyword>
<comment type="similarity">
    <text evidence="10 11">Belongs to the TonB-dependent receptor family.</text>
</comment>
<evidence type="ECO:0000256" key="6">
    <source>
        <dbReference type="ARBA" id="ARBA00023077"/>
    </source>
</evidence>
<gene>
    <name evidence="14" type="ORF">H9977_05305</name>
</gene>
<name>A0A9D1X7Q0_9BACT</name>
<dbReference type="InterPro" id="IPR012910">
    <property type="entry name" value="Plug_dom"/>
</dbReference>
<comment type="caution">
    <text evidence="14">The sequence shown here is derived from an EMBL/GenBank/DDBJ whole genome shotgun (WGS) entry which is preliminary data.</text>
</comment>
<dbReference type="InterPro" id="IPR000531">
    <property type="entry name" value="Beta-barrel_TonB"/>
</dbReference>
<protein>
    <submittedName>
        <fullName evidence="14">SusC/RagA family TonB-linked outer membrane protein</fullName>
    </submittedName>
</protein>
<evidence type="ECO:0000256" key="10">
    <source>
        <dbReference type="PROSITE-ProRule" id="PRU01360"/>
    </source>
</evidence>
<reference evidence="14" key="2">
    <citation type="submission" date="2021-04" db="EMBL/GenBank/DDBJ databases">
        <authorList>
            <person name="Gilroy R."/>
        </authorList>
    </citation>
    <scope>NUCLEOTIDE SEQUENCE</scope>
    <source>
        <strain evidence="14">ChiGjej6B6-14162</strain>
    </source>
</reference>
<dbReference type="FunFam" id="2.40.170.20:FF:000008">
    <property type="entry name" value="TonB-linked outer membrane protein, SusC/RagA family"/>
    <property type="match status" value="1"/>
</dbReference>
<dbReference type="InterPro" id="IPR023996">
    <property type="entry name" value="TonB-dep_OMP_SusC/RagA"/>
</dbReference>
<proteinExistence type="inferred from homology"/>
<dbReference type="GO" id="GO:0044718">
    <property type="term" value="P:siderophore transmembrane transport"/>
    <property type="evidence" value="ECO:0007669"/>
    <property type="project" value="TreeGrafter"/>
</dbReference>
<dbReference type="SUPFAM" id="SSF56935">
    <property type="entry name" value="Porins"/>
    <property type="match status" value="1"/>
</dbReference>
<dbReference type="InterPro" id="IPR023997">
    <property type="entry name" value="TonB-dep_OMP_SusC/RagA_CS"/>
</dbReference>
<organism evidence="14 15">
    <name type="scientific">Candidatus Parabacteroides intestinipullorum</name>
    <dbReference type="NCBI Taxonomy" id="2838723"/>
    <lineage>
        <taxon>Bacteria</taxon>
        <taxon>Pseudomonadati</taxon>
        <taxon>Bacteroidota</taxon>
        <taxon>Bacteroidia</taxon>
        <taxon>Bacteroidales</taxon>
        <taxon>Tannerellaceae</taxon>
        <taxon>Parabacteroides</taxon>
    </lineage>
</organism>
<keyword evidence="6 11" id="KW-0798">TonB box</keyword>
<dbReference type="AlphaFoldDB" id="A0A9D1X7Q0"/>
<reference evidence="14" key="1">
    <citation type="journal article" date="2021" name="PeerJ">
        <title>Extensive microbial diversity within the chicken gut microbiome revealed by metagenomics and culture.</title>
        <authorList>
            <person name="Gilroy R."/>
            <person name="Ravi A."/>
            <person name="Getino M."/>
            <person name="Pursley I."/>
            <person name="Horton D.L."/>
            <person name="Alikhan N.F."/>
            <person name="Baker D."/>
            <person name="Gharbi K."/>
            <person name="Hall N."/>
            <person name="Watson M."/>
            <person name="Adriaenssens E.M."/>
            <person name="Foster-Nyarko E."/>
            <person name="Jarju S."/>
            <person name="Secka A."/>
            <person name="Antonio M."/>
            <person name="Oren A."/>
            <person name="Chaudhuri R.R."/>
            <person name="La Ragione R."/>
            <person name="Hildebrand F."/>
            <person name="Pallen M.J."/>
        </authorList>
    </citation>
    <scope>NUCLEOTIDE SEQUENCE</scope>
    <source>
        <strain evidence="14">ChiGjej6B6-14162</strain>
    </source>
</reference>
<keyword evidence="4 10" id="KW-0812">Transmembrane</keyword>
<evidence type="ECO:0000256" key="11">
    <source>
        <dbReference type="RuleBase" id="RU003357"/>
    </source>
</evidence>
<evidence type="ECO:0000256" key="4">
    <source>
        <dbReference type="ARBA" id="ARBA00022692"/>
    </source>
</evidence>
<dbReference type="PROSITE" id="PS52016">
    <property type="entry name" value="TONB_DEPENDENT_REC_3"/>
    <property type="match status" value="1"/>
</dbReference>
<feature type="domain" description="TonB-dependent receptor-like beta-barrel" evidence="12">
    <location>
        <begin position="284"/>
        <end position="739"/>
    </location>
</feature>
<dbReference type="NCBIfam" id="TIGR04056">
    <property type="entry name" value="OMP_RagA_SusC"/>
    <property type="match status" value="1"/>
</dbReference>